<dbReference type="Proteomes" id="UP001139721">
    <property type="component" value="Unassembled WGS sequence"/>
</dbReference>
<accession>A0A9X2D2I0</accession>
<gene>
    <name evidence="1" type="ORF">LOX96_14220</name>
</gene>
<comment type="caution">
    <text evidence="1">The sequence shown here is derived from an EMBL/GenBank/DDBJ whole genome shotgun (WGS) entry which is preliminary data.</text>
</comment>
<evidence type="ECO:0000313" key="2">
    <source>
        <dbReference type="Proteomes" id="UP001139721"/>
    </source>
</evidence>
<protein>
    <submittedName>
        <fullName evidence="1">Uncharacterized protein</fullName>
    </submittedName>
</protein>
<name>A0A9X2D2I0_9GAMM</name>
<reference evidence="1" key="1">
    <citation type="submission" date="2021-11" db="EMBL/GenBank/DDBJ databases">
        <title>Legionella maioricencis sp. nov., a new species isolated from hot water samples in Mallorca.</title>
        <authorList>
            <person name="Crespi S."/>
            <person name="Drasar V."/>
            <person name="Salva-Serra F."/>
            <person name="Jaen-Luchoro D."/>
            <person name="Pineiro-Iglesias B."/>
            <person name="Aliaga F."/>
            <person name="Fernandez-Juarez V."/>
            <person name="Coll G."/>
            <person name="Moore E.R.B."/>
            <person name="Bennasar-Figueras A."/>
        </authorList>
    </citation>
    <scope>NUCLEOTIDE SEQUENCE</scope>
    <source>
        <strain evidence="1">HCPI-6</strain>
    </source>
</reference>
<dbReference type="RefSeq" id="WP_250423220.1">
    <property type="nucleotide sequence ID" value="NZ_JAJKBJ010000021.1"/>
</dbReference>
<sequence length="382" mass="43753">MQKMRMADKKGLISFPYSSFSELIGENMINNDEIIRLTLCSELTSHIQHYLKAMSIDCLPLEWDIRSNQQIVSNCFLTENAPNTTPILTALTQSGMFTGVSIVQSRTEEGKSRILLKTDSFSNLLDKFKHAQYFNTLIQILPISGVICLPSSQSNQLTIQACNLQRNSYEQIPNLLNLLMIYWKELSPSKIAISCQEVDLLINKHRQLCLDYLIQSIKNIDEGSENFMSALNVEYFHQNRFGVNMNYSQESWRTTPGVLFQVKNKKATLKKFEEMHPGILEVKVSGYLMFKDAVMPCGIKPKRLLDIPFIIKDITLASMRQSRSNYLDSLLVFKGKPKDYGFSSFPYEISKMILLHVCDDSALLTAREKNEHIDRIANYKLS</sequence>
<organism evidence="1 2">
    <name type="scientific">Legionella maioricensis</name>
    <dbReference type="NCBI Taxonomy" id="2896528"/>
    <lineage>
        <taxon>Bacteria</taxon>
        <taxon>Pseudomonadati</taxon>
        <taxon>Pseudomonadota</taxon>
        <taxon>Gammaproteobacteria</taxon>
        <taxon>Legionellales</taxon>
        <taxon>Legionellaceae</taxon>
        <taxon>Legionella</taxon>
    </lineage>
</organism>
<keyword evidence="2" id="KW-1185">Reference proteome</keyword>
<dbReference type="AlphaFoldDB" id="A0A9X2D2I0"/>
<proteinExistence type="predicted"/>
<dbReference type="EMBL" id="JAJKBJ010000021">
    <property type="protein sequence ID" value="MCL9685258.1"/>
    <property type="molecule type" value="Genomic_DNA"/>
</dbReference>
<evidence type="ECO:0000313" key="1">
    <source>
        <dbReference type="EMBL" id="MCL9685258.1"/>
    </source>
</evidence>